<dbReference type="AlphaFoldDB" id="A0A5J4UY77"/>
<dbReference type="SUPFAM" id="SSF48371">
    <property type="entry name" value="ARM repeat"/>
    <property type="match status" value="1"/>
</dbReference>
<dbReference type="InterPro" id="IPR011989">
    <property type="entry name" value="ARM-like"/>
</dbReference>
<accession>A0A5J4UY77</accession>
<comment type="caution">
    <text evidence="1">The sequence shown here is derived from an EMBL/GenBank/DDBJ whole genome shotgun (WGS) entry which is preliminary data.</text>
</comment>
<reference evidence="1 2" key="1">
    <citation type="submission" date="2019-03" db="EMBL/GenBank/DDBJ databases">
        <title>Single cell metagenomics reveals metabolic interactions within the superorganism composed of flagellate Streblomastix strix and complex community of Bacteroidetes bacteria on its surface.</title>
        <authorList>
            <person name="Treitli S.C."/>
            <person name="Kolisko M."/>
            <person name="Husnik F."/>
            <person name="Keeling P."/>
            <person name="Hampl V."/>
        </authorList>
    </citation>
    <scope>NUCLEOTIDE SEQUENCE [LARGE SCALE GENOMIC DNA]</scope>
    <source>
        <strain evidence="1">ST1C</strain>
    </source>
</reference>
<dbReference type="Proteomes" id="UP000324800">
    <property type="component" value="Unassembled WGS sequence"/>
</dbReference>
<feature type="non-terminal residue" evidence="1">
    <location>
        <position position="1"/>
    </location>
</feature>
<evidence type="ECO:0000313" key="2">
    <source>
        <dbReference type="Proteomes" id="UP000324800"/>
    </source>
</evidence>
<evidence type="ECO:0000313" key="1">
    <source>
        <dbReference type="EMBL" id="KAA6374695.1"/>
    </source>
</evidence>
<sequence>SDDFQIEAGYSLGFLAQNEENRIEILNNNFLESIAEDLKKKIQGNEVQKTSIQQKQKGECAFISTIIFENKDNNIKNAIIISGIIDALISIFEIRDLSLITNHYINLFREITFSNNEINLQIYDKQPFPGLIRLLAHENNEVVDLALSAIMIILETGSKTSPQLQQHPYYEAINACRGHEKLFTLFKRTDINEEIRENAATCICFIFRAREITNVTIRREIISYIKAKASDENMIDRHLFMGILKLLALNDVNRPEIERDCFTITG</sequence>
<dbReference type="InterPro" id="IPR016024">
    <property type="entry name" value="ARM-type_fold"/>
</dbReference>
<proteinExistence type="predicted"/>
<organism evidence="1 2">
    <name type="scientific">Streblomastix strix</name>
    <dbReference type="NCBI Taxonomy" id="222440"/>
    <lineage>
        <taxon>Eukaryota</taxon>
        <taxon>Metamonada</taxon>
        <taxon>Preaxostyla</taxon>
        <taxon>Oxymonadida</taxon>
        <taxon>Streblomastigidae</taxon>
        <taxon>Streblomastix</taxon>
    </lineage>
</organism>
<dbReference type="EMBL" id="SNRW01011781">
    <property type="protein sequence ID" value="KAA6374695.1"/>
    <property type="molecule type" value="Genomic_DNA"/>
</dbReference>
<dbReference type="OrthoDB" id="201709at2759"/>
<gene>
    <name evidence="1" type="ORF">EZS28_029779</name>
</gene>
<protein>
    <submittedName>
        <fullName evidence="1">Uncharacterized protein</fullName>
    </submittedName>
</protein>
<dbReference type="Gene3D" id="1.25.10.10">
    <property type="entry name" value="Leucine-rich Repeat Variant"/>
    <property type="match status" value="1"/>
</dbReference>
<name>A0A5J4UY77_9EUKA</name>